<feature type="domain" description="Aspartate/ornithine carbamoyltransferase Asp/Orn-binding" evidence="8">
    <location>
        <begin position="156"/>
        <end position="323"/>
    </location>
</feature>
<comment type="similarity">
    <text evidence="2">Belongs to the aspartate/ornithine carbamoyltransferase superfamily. OTCase family.</text>
</comment>
<proteinExistence type="inferred from homology"/>
<dbReference type="InterPro" id="IPR006132">
    <property type="entry name" value="Asp/Orn_carbamoyltranf_P-bd"/>
</dbReference>
<evidence type="ECO:0000256" key="1">
    <source>
        <dbReference type="ARBA" id="ARBA00003822"/>
    </source>
</evidence>
<dbReference type="PRINTS" id="PR00102">
    <property type="entry name" value="OTCASE"/>
</dbReference>
<evidence type="ECO:0000313" key="11">
    <source>
        <dbReference type="Proteomes" id="UP001279642"/>
    </source>
</evidence>
<dbReference type="NCBIfam" id="TIGR00658">
    <property type="entry name" value="orni_carb_tr"/>
    <property type="match status" value="1"/>
</dbReference>
<dbReference type="Gene3D" id="3.40.50.1370">
    <property type="entry name" value="Aspartate/ornithine carbamoyltransferase"/>
    <property type="match status" value="2"/>
</dbReference>
<keyword evidence="11" id="KW-1185">Reference proteome</keyword>
<comment type="caution">
    <text evidence="10">The sequence shown here is derived from an EMBL/GenBank/DDBJ whole genome shotgun (WGS) entry which is preliminary data.</text>
</comment>
<dbReference type="Pfam" id="PF02729">
    <property type="entry name" value="OTCace_N"/>
    <property type="match status" value="1"/>
</dbReference>
<protein>
    <recommendedName>
        <fullName evidence="3 6">Ornithine carbamoyltransferase</fullName>
        <ecNumber evidence="3 6">2.1.3.3</ecNumber>
    </recommendedName>
</protein>
<gene>
    <name evidence="10" type="primary">argF</name>
    <name evidence="10" type="ORF">SMD27_06795</name>
</gene>
<comment type="function">
    <text evidence="1">Reversibly catalyzes the transfer of the carbamoyl group from carbamoyl phosphate (CP) to the N(epsilon) atom of ornithine (ORN) to produce L-citrulline.</text>
</comment>
<reference evidence="10 11" key="1">
    <citation type="journal article" date="2016" name="Antonie Van Leeuwenhoek">
        <title>Dongia soli sp. nov., isolated from soil from Dokdo, Korea.</title>
        <authorList>
            <person name="Kim D.U."/>
            <person name="Lee H."/>
            <person name="Kim H."/>
            <person name="Kim S.G."/>
            <person name="Ka J.O."/>
        </authorList>
    </citation>
    <scope>NUCLEOTIDE SEQUENCE [LARGE SCALE GENOMIC DNA]</scope>
    <source>
        <strain evidence="10 11">D78</strain>
    </source>
</reference>
<accession>A0ABU5E924</accession>
<evidence type="ECO:0000256" key="7">
    <source>
        <dbReference type="RuleBase" id="RU003634"/>
    </source>
</evidence>
<sequence length="325" mass="36120">MLNESIKGRSLITLEDLSTGQIQELINDAILRKQMKRNRVFPRKLQNYNIGLVFLRPSCRTRASFMVAATDEGAHPHVFAAEELRFGSGESVKDIARVLGRLFDGIAIRSHETTLIEEVAAYAGVPVWNAMSNQHHPTQVLADLMTIKENGIDLSGATVAYVGHGRGNVVVSLMAAAAKMGIDLRLVTPPGTEPEPELVSRLFGPAKHPMSRLIVTDEPEEGLDNAQVVYGDMWVYMDTGEDIAALTDGFRNYRITRHMMRMTGRNDTILLHCLPSQHNLETAFARAHPYAMDTEDAVFEGPRNRAFDQAENRMHTIKALMLATI</sequence>
<dbReference type="PANTHER" id="PTHR45753">
    <property type="entry name" value="ORNITHINE CARBAMOYLTRANSFERASE, MITOCHONDRIAL"/>
    <property type="match status" value="1"/>
</dbReference>
<dbReference type="InterPro" id="IPR006131">
    <property type="entry name" value="Asp_carbamoyltransf_Asp/Orn-bd"/>
</dbReference>
<dbReference type="EMBL" id="JAXCLW010000002">
    <property type="protein sequence ID" value="MDY0882544.1"/>
    <property type="molecule type" value="Genomic_DNA"/>
</dbReference>
<keyword evidence="4 7" id="KW-0808">Transferase</keyword>
<evidence type="ECO:0000259" key="9">
    <source>
        <dbReference type="Pfam" id="PF02729"/>
    </source>
</evidence>
<dbReference type="Proteomes" id="UP001279642">
    <property type="component" value="Unassembled WGS sequence"/>
</dbReference>
<evidence type="ECO:0000256" key="2">
    <source>
        <dbReference type="ARBA" id="ARBA00007805"/>
    </source>
</evidence>
<evidence type="ECO:0000256" key="4">
    <source>
        <dbReference type="ARBA" id="ARBA00022679"/>
    </source>
</evidence>
<feature type="domain" description="Aspartate/ornithine carbamoyltransferase carbamoyl-P binding" evidence="9">
    <location>
        <begin position="9"/>
        <end position="149"/>
    </location>
</feature>
<dbReference type="PANTHER" id="PTHR45753:SF2">
    <property type="entry name" value="ORNITHINE CARBAMOYLTRANSFERASE"/>
    <property type="match status" value="1"/>
</dbReference>
<dbReference type="InterPro" id="IPR002292">
    <property type="entry name" value="Orn/put_carbamltrans"/>
</dbReference>
<dbReference type="EC" id="2.1.3.3" evidence="3 6"/>
<dbReference type="SUPFAM" id="SSF53671">
    <property type="entry name" value="Aspartate/ornithine carbamoyltransferase"/>
    <property type="match status" value="1"/>
</dbReference>
<evidence type="ECO:0000256" key="3">
    <source>
        <dbReference type="ARBA" id="ARBA00013007"/>
    </source>
</evidence>
<dbReference type="InterPro" id="IPR036901">
    <property type="entry name" value="Asp/Orn_carbamoylTrfase_sf"/>
</dbReference>
<dbReference type="PRINTS" id="PR00100">
    <property type="entry name" value="AOTCASE"/>
</dbReference>
<dbReference type="InterPro" id="IPR006130">
    <property type="entry name" value="Asp/Orn_carbamoylTrfase"/>
</dbReference>
<dbReference type="RefSeq" id="WP_320507617.1">
    <property type="nucleotide sequence ID" value="NZ_JAXCLW010000002.1"/>
</dbReference>
<dbReference type="Pfam" id="PF00185">
    <property type="entry name" value="OTCace"/>
    <property type="match status" value="1"/>
</dbReference>
<evidence type="ECO:0000256" key="6">
    <source>
        <dbReference type="NCBIfam" id="TIGR00658"/>
    </source>
</evidence>
<dbReference type="GO" id="GO:0004585">
    <property type="term" value="F:ornithine carbamoyltransferase activity"/>
    <property type="evidence" value="ECO:0007669"/>
    <property type="project" value="UniProtKB-EC"/>
</dbReference>
<evidence type="ECO:0000259" key="8">
    <source>
        <dbReference type="Pfam" id="PF00185"/>
    </source>
</evidence>
<evidence type="ECO:0000256" key="5">
    <source>
        <dbReference type="ARBA" id="ARBA00048772"/>
    </source>
</evidence>
<evidence type="ECO:0000313" key="10">
    <source>
        <dbReference type="EMBL" id="MDY0882544.1"/>
    </source>
</evidence>
<organism evidence="10 11">
    <name type="scientific">Dongia soli</name>
    <dbReference type="NCBI Taxonomy" id="600628"/>
    <lineage>
        <taxon>Bacteria</taxon>
        <taxon>Pseudomonadati</taxon>
        <taxon>Pseudomonadota</taxon>
        <taxon>Alphaproteobacteria</taxon>
        <taxon>Rhodospirillales</taxon>
        <taxon>Dongiaceae</taxon>
        <taxon>Dongia</taxon>
    </lineage>
</organism>
<comment type="catalytic activity">
    <reaction evidence="5">
        <text>carbamoyl phosphate + L-ornithine = L-citrulline + phosphate + H(+)</text>
        <dbReference type="Rhea" id="RHEA:19513"/>
        <dbReference type="ChEBI" id="CHEBI:15378"/>
        <dbReference type="ChEBI" id="CHEBI:43474"/>
        <dbReference type="ChEBI" id="CHEBI:46911"/>
        <dbReference type="ChEBI" id="CHEBI:57743"/>
        <dbReference type="ChEBI" id="CHEBI:58228"/>
        <dbReference type="EC" id="2.1.3.3"/>
    </reaction>
</comment>
<name>A0ABU5E924_9PROT</name>